<feature type="transmembrane region" description="Helical" evidence="1">
    <location>
        <begin position="351"/>
        <end position="368"/>
    </location>
</feature>
<name>E3C8G7_9LACO</name>
<dbReference type="eggNOG" id="ENOG5032W9S">
    <property type="taxonomic scope" value="Bacteria"/>
</dbReference>
<dbReference type="AlphaFoldDB" id="E3C8G7"/>
<protein>
    <recommendedName>
        <fullName evidence="4">Polymerase</fullName>
    </recommendedName>
</protein>
<dbReference type="Proteomes" id="UP000003070">
    <property type="component" value="Unassembled WGS sequence"/>
</dbReference>
<feature type="transmembrane region" description="Helical" evidence="1">
    <location>
        <begin position="320"/>
        <end position="344"/>
    </location>
</feature>
<evidence type="ECO:0000313" key="2">
    <source>
        <dbReference type="EMBL" id="EFQ52965.1"/>
    </source>
</evidence>
<feature type="transmembrane region" description="Helical" evidence="1">
    <location>
        <begin position="182"/>
        <end position="199"/>
    </location>
</feature>
<proteinExistence type="predicted"/>
<comment type="caution">
    <text evidence="2">The sequence shown here is derived from an EMBL/GenBank/DDBJ whole genome shotgun (WGS) entry which is preliminary data.</text>
</comment>
<dbReference type="RefSeq" id="WP_003713146.1">
    <property type="nucleotide sequence ID" value="NZ_AEKL01000057.1"/>
</dbReference>
<evidence type="ECO:0000256" key="1">
    <source>
        <dbReference type="SAM" id="Phobius"/>
    </source>
</evidence>
<reference evidence="2 3" key="1">
    <citation type="submission" date="2010-10" db="EMBL/GenBank/DDBJ databases">
        <authorList>
            <person name="Durkin A.S."/>
            <person name="Madupu R."/>
            <person name="Torralba M."/>
            <person name="Gillis M."/>
            <person name="Methe B."/>
            <person name="Sutton G."/>
            <person name="Nelson K.E."/>
        </authorList>
    </citation>
    <scope>NUCLEOTIDE SEQUENCE [LARGE SCALE GENOMIC DNA]</scope>
    <source>
        <strain evidence="2 3">PB013-T2-3</strain>
    </source>
</reference>
<gene>
    <name evidence="2" type="ORF">HMPREF9265_0740</name>
</gene>
<keyword evidence="1" id="KW-0812">Transmembrane</keyword>
<evidence type="ECO:0000313" key="3">
    <source>
        <dbReference type="Proteomes" id="UP000003070"/>
    </source>
</evidence>
<dbReference type="EMBL" id="AEKL01000057">
    <property type="protein sequence ID" value="EFQ52965.1"/>
    <property type="molecule type" value="Genomic_DNA"/>
</dbReference>
<feature type="transmembrane region" description="Helical" evidence="1">
    <location>
        <begin position="20"/>
        <end position="40"/>
    </location>
</feature>
<feature type="transmembrane region" description="Helical" evidence="1">
    <location>
        <begin position="234"/>
        <end position="253"/>
    </location>
</feature>
<feature type="transmembrane region" description="Helical" evidence="1">
    <location>
        <begin position="374"/>
        <end position="392"/>
    </location>
</feature>
<evidence type="ECO:0008006" key="4">
    <source>
        <dbReference type="Google" id="ProtNLM"/>
    </source>
</evidence>
<feature type="transmembrane region" description="Helical" evidence="1">
    <location>
        <begin position="47"/>
        <end position="65"/>
    </location>
</feature>
<sequence>MGFNDLKNKIVNYPVDGNQIFFVSFLVLYVGSFIKFTTFSDYISPNLISRCLYLIVGLLIIKIYFFDELNLKIFLLDSLALLIAFAVWRRTHAFDIVICTALILGARNIDFRFLMEYFFKVGTIILVFVILSSQLGIIKDLMYVRHGFTRHALGINYPTDFGAHVLYLVLAYCYLHFKQLNWKSYFSLFIIGVLLMLVTQARLDVAAIFLTIPVMFIAQRAYEHRDGFIKLASFYWTFPILLAYISLTAAYFYTPSNKLFYSLNKLFSDRLRLSHMATSKYDFRILGNFVLENGFGGSKGFKLFTGKPIGRQYFYMDSSFIRLFIIYGIIVSLAVIAVMTIIALKSIISHDYCLAGIMFLVSISGLIEPHLLDVAFNPFLMALLATNVYYTIANDKILEESK</sequence>
<dbReference type="OrthoDB" id="2085113at2"/>
<feature type="transmembrane region" description="Helical" evidence="1">
    <location>
        <begin position="117"/>
        <end position="137"/>
    </location>
</feature>
<accession>E3C8G7</accession>
<feature type="transmembrane region" description="Helical" evidence="1">
    <location>
        <begin position="157"/>
        <end position="175"/>
    </location>
</feature>
<keyword evidence="1" id="KW-1133">Transmembrane helix</keyword>
<keyword evidence="1" id="KW-0472">Membrane</keyword>
<organism evidence="2 3">
    <name type="scientific">Limosilactobacillus oris PB013-T2-3</name>
    <dbReference type="NCBI Taxonomy" id="908339"/>
    <lineage>
        <taxon>Bacteria</taxon>
        <taxon>Bacillati</taxon>
        <taxon>Bacillota</taxon>
        <taxon>Bacilli</taxon>
        <taxon>Lactobacillales</taxon>
        <taxon>Lactobacillaceae</taxon>
        <taxon>Limosilactobacillus</taxon>
    </lineage>
</organism>